<dbReference type="CDD" id="cd08645">
    <property type="entry name" value="FMT_core_GART"/>
    <property type="match status" value="1"/>
</dbReference>
<feature type="active site" description="Proton donor" evidence="4">
    <location>
        <position position="108"/>
    </location>
</feature>
<dbReference type="GO" id="GO:0005829">
    <property type="term" value="C:cytosol"/>
    <property type="evidence" value="ECO:0007669"/>
    <property type="project" value="TreeGrafter"/>
</dbReference>
<dbReference type="HAMAP" id="MF_01930">
    <property type="entry name" value="PurN"/>
    <property type="match status" value="1"/>
</dbReference>
<dbReference type="NCBIfam" id="TIGR00639">
    <property type="entry name" value="PurN"/>
    <property type="match status" value="1"/>
</dbReference>
<dbReference type="Proteomes" id="UP000782312">
    <property type="component" value="Unassembled WGS sequence"/>
</dbReference>
<feature type="binding site" evidence="4">
    <location>
        <begin position="15"/>
        <end position="17"/>
    </location>
    <ligand>
        <name>N(1)-(5-phospho-beta-D-ribosyl)glycinamide</name>
        <dbReference type="ChEBI" id="CHEBI:143788"/>
    </ligand>
</feature>
<feature type="binding site" evidence="4">
    <location>
        <position position="106"/>
    </location>
    <ligand>
        <name>(6R)-10-formyltetrahydrofolate</name>
        <dbReference type="ChEBI" id="CHEBI:195366"/>
    </ligand>
</feature>
<comment type="pathway">
    <text evidence="1 4">Purine metabolism; IMP biosynthesis via de novo pathway; N(2)-formyl-N(1)-(5-phospho-D-ribosyl)glycinamide from N(1)-(5-phospho-D-ribosyl)glycinamide (10-formyl THF route): step 1/1.</text>
</comment>
<feature type="binding site" evidence="4">
    <location>
        <begin position="89"/>
        <end position="92"/>
    </location>
    <ligand>
        <name>(6R)-10-formyltetrahydrofolate</name>
        <dbReference type="ChEBI" id="CHEBI:195366"/>
    </ligand>
</feature>
<feature type="domain" description="Formyl transferase N-terminal" evidence="5">
    <location>
        <begin position="6"/>
        <end position="181"/>
    </location>
</feature>
<comment type="caution">
    <text evidence="6">The sequence shown here is derived from an EMBL/GenBank/DDBJ whole genome shotgun (WGS) entry which is preliminary data.</text>
</comment>
<evidence type="ECO:0000256" key="1">
    <source>
        <dbReference type="ARBA" id="ARBA00005054"/>
    </source>
</evidence>
<evidence type="ECO:0000313" key="7">
    <source>
        <dbReference type="Proteomes" id="UP000782312"/>
    </source>
</evidence>
<evidence type="ECO:0000256" key="3">
    <source>
        <dbReference type="ARBA" id="ARBA00022755"/>
    </source>
</evidence>
<proteinExistence type="inferred from homology"/>
<dbReference type="Gene3D" id="3.40.50.170">
    <property type="entry name" value="Formyl transferase, N-terminal domain"/>
    <property type="match status" value="1"/>
</dbReference>
<dbReference type="EMBL" id="JACPUR010000038">
    <property type="protein sequence ID" value="MBI3129099.1"/>
    <property type="molecule type" value="Genomic_DNA"/>
</dbReference>
<dbReference type="GO" id="GO:0006189">
    <property type="term" value="P:'de novo' IMP biosynthetic process"/>
    <property type="evidence" value="ECO:0007669"/>
    <property type="project" value="UniProtKB-UniRule"/>
</dbReference>
<name>A0A932MN86_UNCTE</name>
<keyword evidence="3 4" id="KW-0658">Purine biosynthesis</keyword>
<reference evidence="6" key="1">
    <citation type="submission" date="2020-07" db="EMBL/GenBank/DDBJ databases">
        <title>Huge and variable diversity of episymbiotic CPR bacteria and DPANN archaea in groundwater ecosystems.</title>
        <authorList>
            <person name="He C.Y."/>
            <person name="Keren R."/>
            <person name="Whittaker M."/>
            <person name="Farag I.F."/>
            <person name="Doudna J."/>
            <person name="Cate J.H.D."/>
            <person name="Banfield J.F."/>
        </authorList>
    </citation>
    <scope>NUCLEOTIDE SEQUENCE</scope>
    <source>
        <strain evidence="6">NC_groundwater_763_Ag_S-0.2um_68_21</strain>
    </source>
</reference>
<dbReference type="EC" id="2.1.2.2" evidence="4"/>
<gene>
    <name evidence="4" type="primary">purN</name>
    <name evidence="6" type="ORF">HYZ11_15950</name>
</gene>
<dbReference type="InterPro" id="IPR004607">
    <property type="entry name" value="GART"/>
</dbReference>
<dbReference type="GO" id="GO:0004644">
    <property type="term" value="F:phosphoribosylglycinamide formyltransferase activity"/>
    <property type="evidence" value="ECO:0007669"/>
    <property type="project" value="UniProtKB-UniRule"/>
</dbReference>
<feature type="site" description="Raises pKa of active site His" evidence="4">
    <location>
        <position position="144"/>
    </location>
</feature>
<protein>
    <recommendedName>
        <fullName evidence="4">Phosphoribosylglycinamide formyltransferase</fullName>
        <ecNumber evidence="4">2.1.2.2</ecNumber>
    </recommendedName>
    <alternativeName>
        <fullName evidence="4">5'-phosphoribosylglycinamide transformylase</fullName>
    </alternativeName>
    <alternativeName>
        <fullName evidence="4">GAR transformylase</fullName>
        <shortName evidence="4">GART</shortName>
    </alternativeName>
</protein>
<evidence type="ECO:0000256" key="2">
    <source>
        <dbReference type="ARBA" id="ARBA00022679"/>
    </source>
</evidence>
<evidence type="ECO:0000313" key="6">
    <source>
        <dbReference type="EMBL" id="MBI3129099.1"/>
    </source>
</evidence>
<sequence length="224" mass="24003">MKQKLRVAVLASGRGTNLQALLDAGKDADYPAEVVLVLSDKKDAHALARAREAGVAAECIDAAGPDLFPRVGDRIERSGAGLVCCAGFMRILPPEFVRRFAGRLLNIHPSLLPSFPGLHAQRKALRAGVRIAGCTVHYIDEGVDTGPVVLQAAVPVLPGDDEDALSARILRYEHRIYPLAVRLIAEGRVRLEEGRRVRFEGAAEQGAGFISPPMAGLTAPCEEK</sequence>
<organism evidence="6 7">
    <name type="scientific">Tectimicrobiota bacterium</name>
    <dbReference type="NCBI Taxonomy" id="2528274"/>
    <lineage>
        <taxon>Bacteria</taxon>
        <taxon>Pseudomonadati</taxon>
        <taxon>Nitrospinota/Tectimicrobiota group</taxon>
        <taxon>Candidatus Tectimicrobiota</taxon>
    </lineage>
</organism>
<comment type="similarity">
    <text evidence="4">Belongs to the GART family.</text>
</comment>
<dbReference type="Pfam" id="PF00551">
    <property type="entry name" value="Formyl_trans_N"/>
    <property type="match status" value="1"/>
</dbReference>
<accession>A0A932MN86</accession>
<keyword evidence="2 4" id="KW-0808">Transferase</keyword>
<evidence type="ECO:0000259" key="5">
    <source>
        <dbReference type="Pfam" id="PF00551"/>
    </source>
</evidence>
<comment type="function">
    <text evidence="4">Catalyzes the transfer of a formyl group from 10-formyltetrahydrofolate to 5-phospho-ribosyl-glycinamide (GAR), producing 5-phospho-ribosyl-N-formylglycinamide (FGAR) and tetrahydrofolate.</text>
</comment>
<dbReference type="InterPro" id="IPR002376">
    <property type="entry name" value="Formyl_transf_N"/>
</dbReference>
<dbReference type="InterPro" id="IPR036477">
    <property type="entry name" value="Formyl_transf_N_sf"/>
</dbReference>
<evidence type="ECO:0000256" key="4">
    <source>
        <dbReference type="HAMAP-Rule" id="MF_01930"/>
    </source>
</evidence>
<comment type="catalytic activity">
    <reaction evidence="4">
        <text>N(1)-(5-phospho-beta-D-ribosyl)glycinamide + (6R)-10-formyltetrahydrofolate = N(2)-formyl-N(1)-(5-phospho-beta-D-ribosyl)glycinamide + (6S)-5,6,7,8-tetrahydrofolate + H(+)</text>
        <dbReference type="Rhea" id="RHEA:15053"/>
        <dbReference type="ChEBI" id="CHEBI:15378"/>
        <dbReference type="ChEBI" id="CHEBI:57453"/>
        <dbReference type="ChEBI" id="CHEBI:143788"/>
        <dbReference type="ChEBI" id="CHEBI:147286"/>
        <dbReference type="ChEBI" id="CHEBI:195366"/>
        <dbReference type="EC" id="2.1.2.2"/>
    </reaction>
</comment>
<dbReference type="AlphaFoldDB" id="A0A932MN86"/>
<dbReference type="SUPFAM" id="SSF53328">
    <property type="entry name" value="Formyltransferase"/>
    <property type="match status" value="1"/>
</dbReference>
<comment type="caution">
    <text evidence="4">Lacks conserved residue(s) required for the propagation of feature annotation.</text>
</comment>
<dbReference type="PANTHER" id="PTHR43369">
    <property type="entry name" value="PHOSPHORIBOSYLGLYCINAMIDE FORMYLTRANSFERASE"/>
    <property type="match status" value="1"/>
</dbReference>
<dbReference type="PANTHER" id="PTHR43369:SF2">
    <property type="entry name" value="PHOSPHORIBOSYLGLYCINAMIDE FORMYLTRANSFERASE"/>
    <property type="match status" value="1"/>
</dbReference>